<protein>
    <submittedName>
        <fullName evidence="2">DNA endonuclease SmrA</fullName>
    </submittedName>
</protein>
<organism evidence="2 4">
    <name type="scientific">Citrobacter freundii</name>
    <dbReference type="NCBI Taxonomy" id="546"/>
    <lineage>
        <taxon>Bacteria</taxon>
        <taxon>Pseudomonadati</taxon>
        <taxon>Pseudomonadota</taxon>
        <taxon>Gammaproteobacteria</taxon>
        <taxon>Enterobacterales</taxon>
        <taxon>Enterobacteriaceae</taxon>
        <taxon>Citrobacter</taxon>
        <taxon>Citrobacter freundii complex</taxon>
    </lineage>
</organism>
<evidence type="ECO:0000313" key="3">
    <source>
        <dbReference type="Proteomes" id="UP000263627"/>
    </source>
</evidence>
<keyword evidence="2" id="KW-0255">Endonuclease</keyword>
<keyword evidence="2" id="KW-0540">Nuclease</keyword>
<name>A0AAD1TX52_CITFR</name>
<dbReference type="EMBL" id="CP032184">
    <property type="protein sequence ID" value="AXZ48343.1"/>
    <property type="molecule type" value="Genomic_DNA"/>
</dbReference>
<proteinExistence type="predicted"/>
<evidence type="ECO:0000313" key="2">
    <source>
        <dbReference type="EMBL" id="CAH6589593.1"/>
    </source>
</evidence>
<dbReference type="GO" id="GO:0004520">
    <property type="term" value="F:DNA endonuclease activity"/>
    <property type="evidence" value="ECO:0007669"/>
    <property type="project" value="TreeGrafter"/>
</dbReference>
<reference evidence="1 3" key="1">
    <citation type="submission" date="2018-09" db="EMBL/GenBank/DDBJ databases">
        <title>Whole genome sequencing of Citrobacter freundii AR_0116.</title>
        <authorList>
            <person name="Conlan S."/>
            <person name="Thomas P.J."/>
            <person name="Mullikin J."/>
            <person name="Frank K.M."/>
            <person name="Segre J.A."/>
        </authorList>
    </citation>
    <scope>NUCLEOTIDE SEQUENCE [LARGE SCALE GENOMIC DNA]</scope>
    <source>
        <strain evidence="1 3">AR_0116</strain>
    </source>
</reference>
<dbReference type="AlphaFoldDB" id="A0AAD1TX52"/>
<dbReference type="Proteomes" id="UP000263627">
    <property type="component" value="Chromosome"/>
</dbReference>
<dbReference type="Proteomes" id="UP000789647">
    <property type="component" value="Chromosome"/>
</dbReference>
<sequence length="104" mass="11733">MNLDDASLFLDAMGDVQPLKSHTDVHWQPMRNLRTPARIDTLQLDNFLSTGFLDIVPLSVPLEFRREGLQNGVTDKLRNGIYGHSRFCNTDFDDKLACLNLSGV</sequence>
<evidence type="ECO:0000313" key="4">
    <source>
        <dbReference type="Proteomes" id="UP000789647"/>
    </source>
</evidence>
<reference evidence="2" key="2">
    <citation type="submission" date="2022-05" db="EMBL/GenBank/DDBJ databases">
        <authorList>
            <person name="Alioto T."/>
            <person name="Alioto T."/>
            <person name="Gomez Garrido J."/>
        </authorList>
    </citation>
    <scope>NUCLEOTIDE SEQUENCE</scope>
    <source>
        <strain evidence="2">112</strain>
    </source>
</reference>
<keyword evidence="2" id="KW-0378">Hydrolase</keyword>
<evidence type="ECO:0000313" key="1">
    <source>
        <dbReference type="EMBL" id="AXZ48343.1"/>
    </source>
</evidence>
<dbReference type="EMBL" id="OW995941">
    <property type="protein sequence ID" value="CAH6589593.1"/>
    <property type="molecule type" value="Genomic_DNA"/>
</dbReference>
<dbReference type="PANTHER" id="PTHR35562">
    <property type="entry name" value="DNA ENDONUCLEASE SMRA-RELATED"/>
    <property type="match status" value="1"/>
</dbReference>
<accession>A0AAD1TX52</accession>
<gene>
    <name evidence="2" type="ORF">AI2935V1_2444</name>
    <name evidence="1" type="ORF">AM363_16095</name>
</gene>
<dbReference type="PANTHER" id="PTHR35562:SF2">
    <property type="entry name" value="DNA ENDONUCLEASE SMRA-RELATED"/>
    <property type="match status" value="1"/>
</dbReference>